<proteinExistence type="predicted"/>
<keyword evidence="3" id="KW-1185">Reference proteome</keyword>
<evidence type="ECO:0000313" key="2">
    <source>
        <dbReference type="EMBL" id="CAH3154664.1"/>
    </source>
</evidence>
<evidence type="ECO:0000313" key="3">
    <source>
        <dbReference type="Proteomes" id="UP001159405"/>
    </source>
</evidence>
<dbReference type="Proteomes" id="UP001159405">
    <property type="component" value="Unassembled WGS sequence"/>
</dbReference>
<keyword evidence="1" id="KW-0472">Membrane</keyword>
<protein>
    <submittedName>
        <fullName evidence="2">Uncharacterized protein</fullName>
    </submittedName>
</protein>
<organism evidence="2 3">
    <name type="scientific">Porites lobata</name>
    <dbReference type="NCBI Taxonomy" id="104759"/>
    <lineage>
        <taxon>Eukaryota</taxon>
        <taxon>Metazoa</taxon>
        <taxon>Cnidaria</taxon>
        <taxon>Anthozoa</taxon>
        <taxon>Hexacorallia</taxon>
        <taxon>Scleractinia</taxon>
        <taxon>Fungiina</taxon>
        <taxon>Poritidae</taxon>
        <taxon>Porites</taxon>
    </lineage>
</organism>
<sequence>MKSSLDVCDDKIEKEHCKSHAPWGADRCGIFSFINGSGVRVYGKSCVYQSFCDDKDFFCRSVSSKLGDAKECQILCCTEEFCNYNNTAYTQKFNTGDDKDDDEDSEVCDWVDASGALGVSGFLTAICAAYAILMIKLLI</sequence>
<name>A0ABN8Q0U4_9CNID</name>
<gene>
    <name evidence="2" type="ORF">PLOB_00050117</name>
</gene>
<keyword evidence="1" id="KW-0812">Transmembrane</keyword>
<dbReference type="EMBL" id="CALNXK010000099">
    <property type="protein sequence ID" value="CAH3154664.1"/>
    <property type="molecule type" value="Genomic_DNA"/>
</dbReference>
<accession>A0ABN8Q0U4</accession>
<comment type="caution">
    <text evidence="2">The sequence shown here is derived from an EMBL/GenBank/DDBJ whole genome shotgun (WGS) entry which is preliminary data.</text>
</comment>
<feature type="transmembrane region" description="Helical" evidence="1">
    <location>
        <begin position="115"/>
        <end position="135"/>
    </location>
</feature>
<reference evidence="2 3" key="1">
    <citation type="submission" date="2022-05" db="EMBL/GenBank/DDBJ databases">
        <authorList>
            <consortium name="Genoscope - CEA"/>
            <person name="William W."/>
        </authorList>
    </citation>
    <scope>NUCLEOTIDE SEQUENCE [LARGE SCALE GENOMIC DNA]</scope>
</reference>
<keyword evidence="1" id="KW-1133">Transmembrane helix</keyword>
<evidence type="ECO:0000256" key="1">
    <source>
        <dbReference type="SAM" id="Phobius"/>
    </source>
</evidence>